<protein>
    <recommendedName>
        <fullName evidence="1">1-phosphatidylinositol-4-phosphate 5-kinase</fullName>
        <ecNumber evidence="1">2.7.1.68</ecNumber>
    </recommendedName>
</protein>
<keyword evidence="2" id="KW-0067">ATP-binding</keyword>
<dbReference type="GO" id="GO:0005524">
    <property type="term" value="F:ATP binding"/>
    <property type="evidence" value="ECO:0007669"/>
    <property type="project" value="UniProtKB-UniRule"/>
</dbReference>
<dbReference type="InterPro" id="IPR027483">
    <property type="entry name" value="PInositol-4-P-4/5-kinase_C_sf"/>
</dbReference>
<proteinExistence type="predicted"/>
<evidence type="ECO:0000256" key="2">
    <source>
        <dbReference type="PROSITE-ProRule" id="PRU00781"/>
    </source>
</evidence>
<organism evidence="4 5">
    <name type="scientific">Triticum urartu</name>
    <name type="common">Red wild einkorn</name>
    <name type="synonym">Crithodium urartu</name>
    <dbReference type="NCBI Taxonomy" id="4572"/>
    <lineage>
        <taxon>Eukaryota</taxon>
        <taxon>Viridiplantae</taxon>
        <taxon>Streptophyta</taxon>
        <taxon>Embryophyta</taxon>
        <taxon>Tracheophyta</taxon>
        <taxon>Spermatophyta</taxon>
        <taxon>Magnoliopsida</taxon>
        <taxon>Liliopsida</taxon>
        <taxon>Poales</taxon>
        <taxon>Poaceae</taxon>
        <taxon>BOP clade</taxon>
        <taxon>Pooideae</taxon>
        <taxon>Triticodae</taxon>
        <taxon>Triticeae</taxon>
        <taxon>Triticinae</taxon>
        <taxon>Triticum</taxon>
    </lineage>
</organism>
<dbReference type="PANTHER" id="PTHR23086">
    <property type="entry name" value="PHOSPHATIDYLINOSITOL-4-PHOSPHATE 5-KINASE"/>
    <property type="match status" value="1"/>
</dbReference>
<accession>A0A8R7K4H6</accession>
<dbReference type="SUPFAM" id="SSF56104">
    <property type="entry name" value="SAICAR synthase-like"/>
    <property type="match status" value="1"/>
</dbReference>
<dbReference type="AlphaFoldDB" id="A0A8R7K4H6"/>
<dbReference type="Gene3D" id="3.30.810.10">
    <property type="entry name" value="2-Layer Sandwich"/>
    <property type="match status" value="1"/>
</dbReference>
<sequence length="82" mass="9812">MLAREEKEEKQEDGRKSLRRVYDVVPYIGIIDILQEYNMRKNTEHACKSIKYNPLSISVVEPRFYLERFLKFICTVFPKNSP</sequence>
<dbReference type="GO" id="GO:0005886">
    <property type="term" value="C:plasma membrane"/>
    <property type="evidence" value="ECO:0007669"/>
    <property type="project" value="TreeGrafter"/>
</dbReference>
<feature type="domain" description="PIPK" evidence="3">
    <location>
        <begin position="1"/>
        <end position="77"/>
    </location>
</feature>
<dbReference type="Gramene" id="TuG1812G0100004337.01.T01">
    <property type="protein sequence ID" value="TuG1812G0100004337.01.T01.cds377812"/>
    <property type="gene ID" value="TuG1812G0100004337.01"/>
</dbReference>
<evidence type="ECO:0000256" key="1">
    <source>
        <dbReference type="ARBA" id="ARBA00012172"/>
    </source>
</evidence>
<name>A0A8R7K4H6_TRIUA</name>
<dbReference type="PROSITE" id="PS51455">
    <property type="entry name" value="PIPK"/>
    <property type="match status" value="1"/>
</dbReference>
<evidence type="ECO:0000313" key="5">
    <source>
        <dbReference type="Proteomes" id="UP000015106"/>
    </source>
</evidence>
<dbReference type="GO" id="GO:0046854">
    <property type="term" value="P:phosphatidylinositol phosphate biosynthetic process"/>
    <property type="evidence" value="ECO:0007669"/>
    <property type="project" value="TreeGrafter"/>
</dbReference>
<evidence type="ECO:0000259" key="3">
    <source>
        <dbReference type="PROSITE" id="PS51455"/>
    </source>
</evidence>
<dbReference type="GO" id="GO:0016308">
    <property type="term" value="F:1-phosphatidylinositol-4-phosphate 5-kinase activity"/>
    <property type="evidence" value="ECO:0007669"/>
    <property type="project" value="UniProtKB-EC"/>
</dbReference>
<evidence type="ECO:0000313" key="4">
    <source>
        <dbReference type="EnsemblPlants" id="TuG1812G0100004337.01.T01.cds377812"/>
    </source>
</evidence>
<keyword evidence="2" id="KW-0547">Nucleotide-binding</keyword>
<reference evidence="5" key="1">
    <citation type="journal article" date="2013" name="Nature">
        <title>Draft genome of the wheat A-genome progenitor Triticum urartu.</title>
        <authorList>
            <person name="Ling H.Q."/>
            <person name="Zhao S."/>
            <person name="Liu D."/>
            <person name="Wang J."/>
            <person name="Sun H."/>
            <person name="Zhang C."/>
            <person name="Fan H."/>
            <person name="Li D."/>
            <person name="Dong L."/>
            <person name="Tao Y."/>
            <person name="Gao C."/>
            <person name="Wu H."/>
            <person name="Li Y."/>
            <person name="Cui Y."/>
            <person name="Guo X."/>
            <person name="Zheng S."/>
            <person name="Wang B."/>
            <person name="Yu K."/>
            <person name="Liang Q."/>
            <person name="Yang W."/>
            <person name="Lou X."/>
            <person name="Chen J."/>
            <person name="Feng M."/>
            <person name="Jian J."/>
            <person name="Zhang X."/>
            <person name="Luo G."/>
            <person name="Jiang Y."/>
            <person name="Liu J."/>
            <person name="Wang Z."/>
            <person name="Sha Y."/>
            <person name="Zhang B."/>
            <person name="Wu H."/>
            <person name="Tang D."/>
            <person name="Shen Q."/>
            <person name="Xue P."/>
            <person name="Zou S."/>
            <person name="Wang X."/>
            <person name="Liu X."/>
            <person name="Wang F."/>
            <person name="Yang Y."/>
            <person name="An X."/>
            <person name="Dong Z."/>
            <person name="Zhang K."/>
            <person name="Zhang X."/>
            <person name="Luo M.C."/>
            <person name="Dvorak J."/>
            <person name="Tong Y."/>
            <person name="Wang J."/>
            <person name="Yang H."/>
            <person name="Li Z."/>
            <person name="Wang D."/>
            <person name="Zhang A."/>
            <person name="Wang J."/>
        </authorList>
    </citation>
    <scope>NUCLEOTIDE SEQUENCE</scope>
    <source>
        <strain evidence="5">cv. G1812</strain>
    </source>
</reference>
<dbReference type="InterPro" id="IPR002498">
    <property type="entry name" value="PInositol-4-P-4/5-kinase_core"/>
</dbReference>
<keyword evidence="2" id="KW-0418">Kinase</keyword>
<dbReference type="Pfam" id="PF01504">
    <property type="entry name" value="PIP5K"/>
    <property type="match status" value="1"/>
</dbReference>
<reference evidence="4" key="3">
    <citation type="submission" date="2022-06" db="UniProtKB">
        <authorList>
            <consortium name="EnsemblPlants"/>
        </authorList>
    </citation>
    <scope>IDENTIFICATION</scope>
</reference>
<dbReference type="EnsemblPlants" id="TuG1812G0100004337.01.T01">
    <property type="protein sequence ID" value="TuG1812G0100004337.01.T01.cds377812"/>
    <property type="gene ID" value="TuG1812G0100004337.01"/>
</dbReference>
<dbReference type="InterPro" id="IPR023610">
    <property type="entry name" value="PInositol-4/5-P-5/4-kinase"/>
</dbReference>
<dbReference type="Proteomes" id="UP000015106">
    <property type="component" value="Chromosome 1"/>
</dbReference>
<keyword evidence="5" id="KW-1185">Reference proteome</keyword>
<dbReference type="PANTHER" id="PTHR23086:SF123">
    <property type="entry name" value="PHOSPHATIDYLINOSITOL 4-PHOSPHATE 5-KINASE"/>
    <property type="match status" value="1"/>
</dbReference>
<keyword evidence="2" id="KW-0808">Transferase</keyword>
<dbReference type="EC" id="2.7.1.68" evidence="1"/>
<reference evidence="4" key="2">
    <citation type="submission" date="2018-03" db="EMBL/GenBank/DDBJ databases">
        <title>The Triticum urartu genome reveals the dynamic nature of wheat genome evolution.</title>
        <authorList>
            <person name="Ling H."/>
            <person name="Ma B."/>
            <person name="Shi X."/>
            <person name="Liu H."/>
            <person name="Dong L."/>
            <person name="Sun H."/>
            <person name="Cao Y."/>
            <person name="Gao Q."/>
            <person name="Zheng S."/>
            <person name="Li Y."/>
            <person name="Yu Y."/>
            <person name="Du H."/>
            <person name="Qi M."/>
            <person name="Li Y."/>
            <person name="Yu H."/>
            <person name="Cui Y."/>
            <person name="Wang N."/>
            <person name="Chen C."/>
            <person name="Wu H."/>
            <person name="Zhao Y."/>
            <person name="Zhang J."/>
            <person name="Li Y."/>
            <person name="Zhou W."/>
            <person name="Zhang B."/>
            <person name="Hu W."/>
            <person name="Eijk M."/>
            <person name="Tang J."/>
            <person name="Witsenboer H."/>
            <person name="Zhao S."/>
            <person name="Li Z."/>
            <person name="Zhang A."/>
            <person name="Wang D."/>
            <person name="Liang C."/>
        </authorList>
    </citation>
    <scope>NUCLEOTIDE SEQUENCE [LARGE SCALE GENOMIC DNA]</scope>
    <source>
        <strain evidence="4">cv. G1812</strain>
    </source>
</reference>